<dbReference type="Gene3D" id="3.10.20.360">
    <property type="entry name" value="CKK domain"/>
    <property type="match status" value="1"/>
</dbReference>
<evidence type="ECO:0000256" key="5">
    <source>
        <dbReference type="ARBA" id="ARBA00023212"/>
    </source>
</evidence>
<feature type="compositionally biased region" description="Basic residues" evidence="8">
    <location>
        <begin position="1423"/>
        <end position="1432"/>
    </location>
</feature>
<keyword evidence="3 6" id="KW-0493">Microtubule</keyword>
<evidence type="ECO:0000256" key="7">
    <source>
        <dbReference type="SAM" id="Coils"/>
    </source>
</evidence>
<dbReference type="GeneTree" id="ENSGT00950000182975"/>
<name>A0A8C7FV53_ONCKI</name>
<feature type="compositionally biased region" description="Polar residues" evidence="8">
    <location>
        <begin position="846"/>
        <end position="859"/>
    </location>
</feature>
<dbReference type="GO" id="GO:0005516">
    <property type="term" value="F:calmodulin binding"/>
    <property type="evidence" value="ECO:0007669"/>
    <property type="project" value="InterPro"/>
</dbReference>
<feature type="compositionally biased region" description="Basic and acidic residues" evidence="8">
    <location>
        <begin position="768"/>
        <end position="785"/>
    </location>
</feature>
<protein>
    <submittedName>
        <fullName evidence="11">Calmodulin regulated spectrin-associated protein 1a</fullName>
    </submittedName>
</protein>
<dbReference type="Ensembl" id="ENSOKIT00005035457.1">
    <property type="protein sequence ID" value="ENSOKIP00005033588.1"/>
    <property type="gene ID" value="ENSOKIG00005014393.1"/>
</dbReference>
<keyword evidence="4 7" id="KW-0175">Coiled coil</keyword>
<comment type="similarity">
    <text evidence="6">Belongs to the CAMSAP1 family.</text>
</comment>
<dbReference type="PROSITE" id="PS51508">
    <property type="entry name" value="CKK"/>
    <property type="match status" value="1"/>
</dbReference>
<dbReference type="Pfam" id="PF17095">
    <property type="entry name" value="CAMSAP_CC1"/>
    <property type="match status" value="1"/>
</dbReference>
<dbReference type="InterPro" id="IPR014797">
    <property type="entry name" value="CKK_CAMSAP"/>
</dbReference>
<feature type="compositionally biased region" description="Basic and acidic residues" evidence="8">
    <location>
        <begin position="984"/>
        <end position="999"/>
    </location>
</feature>
<feature type="region of interest" description="Disordered" evidence="8">
    <location>
        <begin position="1423"/>
        <end position="1443"/>
    </location>
</feature>
<evidence type="ECO:0000256" key="3">
    <source>
        <dbReference type="ARBA" id="ARBA00022701"/>
    </source>
</evidence>
<feature type="region of interest" description="Disordered" evidence="8">
    <location>
        <begin position="1"/>
        <end position="22"/>
    </location>
</feature>
<reference evidence="11" key="1">
    <citation type="submission" date="2025-08" db="UniProtKB">
        <authorList>
            <consortium name="Ensembl"/>
        </authorList>
    </citation>
    <scope>IDENTIFICATION</scope>
</reference>
<dbReference type="InterPro" id="IPR011033">
    <property type="entry name" value="PRC_barrel-like_sf"/>
</dbReference>
<dbReference type="PANTHER" id="PTHR21595:SF3">
    <property type="entry name" value="CALMODULIN-REGULATED SPECTRIN-ASSOCIATED PROTEIN 1"/>
    <property type="match status" value="1"/>
</dbReference>
<dbReference type="GO" id="GO:0031175">
    <property type="term" value="P:neuron projection development"/>
    <property type="evidence" value="ECO:0007669"/>
    <property type="project" value="InterPro"/>
</dbReference>
<dbReference type="SUPFAM" id="SSF50346">
    <property type="entry name" value="PRC-barrel domain"/>
    <property type="match status" value="1"/>
</dbReference>
<feature type="region of interest" description="Disordered" evidence="8">
    <location>
        <begin position="361"/>
        <end position="389"/>
    </location>
</feature>
<evidence type="ECO:0000256" key="2">
    <source>
        <dbReference type="ARBA" id="ARBA00022490"/>
    </source>
</evidence>
<accession>A0A8C7FV53</accession>
<sequence>MDLDVCAGGNSTKGKADSAHAGEGGAMATVPLELYDSARAKIDANLRWLLAKAYGIDHIPEDLCDPFYTDQYEQEHIKPPVIRLLLSGELYCRVCGLILKGEQASALQSHLSVIQALSRKGIYVLESDNNPVSDGDLDCSPIKMSSHIPLIDSLMMAYTVEMISIEQVVGCVKRFSTFSASKELPFDLEDAMVFWINKVNMKMKEITEKETKIKQHLLESPSHQKVRYRRDNLSGRHLQHFPMLDDLMKDMCDGAALLSVVHFYCPECMRLEDICLKVVSSVADSLYNIQLLREFCNEYLNRSFHLRPEDVLYAPPVLKHNVMVFIAELFWWFEILKPDFVQPRDLQEVKDVRSLLQPKDSRPHVSISNATKRNFLATPGSPDIITTSHSPDICNSTKVSPASSPSHLLLPLRQRQQKSIQKNDASGQRNRSNSLSRVDSQVQGSSLAWPERRQRPLSQPVPYALHFPLERECDGLSLAHSISKDSLGSNIISITPKHVPGGPGMGVQLPPHRLNGQDMMGHIRFKDKEMEEEELVAIIHPAALARCYGPRASPESDEMEQDDLEVQSEVTSRVSSARHAYCLAAPHPDRLAAPHPDPQPESFYLEPLMPAVFKTAKEKSISLNKEEESGESTSKAVLKRTTEGLNCTFTPIPNVEATSGPFRPPTKGGTGSSQLPLMGAAEPITRDQSCGFFLHLSPEPGDQTTTFLGLAPSYSPFPTAITTAWVGRDSYSEIANLEEEEEEEEEDQMELAKEVVRRVMGKCLGEGGESKGEPEGGEGESAKLREDMKVCEREDKEGLEAWSGPSSPCLSTASWASSVCNSGTMRMTSFAERKLHRKVNSFPDDCSNNSSSQKTTPDGSESAPYTLGGLWCLQAPSPCRLAKDGALRVRKEVGTTNVLASELVQLHMQLEEQRRSIEHQKKKMETISACQRLKLGKAAFLNIVKKGGGKNNMLPQPLKHLETQYQTAGKDKACRDDSCLDVLKGQRKEGQQQRDRDNRTNSGGAGPPDEAGVEPDLSECSRSIELLNEAISAIQQQMMQLSLQQDRLIKQSVQSPLGVLHAASLLSLPSSPTPNQDTSSIPSSDSTVTPTTHSDSTATPTAHSDSTATPTAHSDSTATPTDSKFRPAVRFMETITTAPPVRRPPKLSSGCSPRTKPAELKLTKENGRLASKTGTLASNTDPRRSPGWHTTSRGEQDRDRSQNSSPTCVIFTESPRALERGTLRSTTFKIRDDANQRSHRDGPTLNPKHTPPKDSTPYGTPLTPHCVDAAEGREHSGSGKEIEPGEEGGRGKGQLIEVDLSDQKEPSEGKDSDIGDTSADGEQKSGLGFFFKDDEKMAEDERAKRRTHFLLKQQRKMEEARLRKLQTEAESEQKRDEARRKAEEDRVRKEEEKVRRELIKQEYLRRKQQELIEEQGLVKPRCKARKTRPKSLHRGESCSDTGFSKGSSTQDILHCFQSGSTLSLATETVSVTFGGAKPQRRGSVESFPLLSMNSSRNMERDWENGSTASSFTSTLEYNGPKLFKECVSKSNKPIIHNAITHCCLAGKVNEAQKNTILEELERCEANHLMILFRDGSCQFRAIYSFSPDTEEIVKFTGMGPRSISRKMIDKLYKYSSDRKQFNCIPAKTVSVSVDALTIHNHLWQIKRPSGSSRKK</sequence>
<feature type="region of interest" description="Disordered" evidence="8">
    <location>
        <begin position="841"/>
        <end position="862"/>
    </location>
</feature>
<feature type="coiled-coil region" evidence="7">
    <location>
        <begin position="900"/>
        <end position="927"/>
    </location>
</feature>
<dbReference type="InterPro" id="IPR022613">
    <property type="entry name" value="CH_CAMSAP_2"/>
</dbReference>
<dbReference type="GO" id="GO:0051011">
    <property type="term" value="F:microtubule minus-end binding"/>
    <property type="evidence" value="ECO:0007669"/>
    <property type="project" value="TreeGrafter"/>
</dbReference>
<dbReference type="GO" id="GO:0031122">
    <property type="term" value="P:cytoplasmic microtubule organization"/>
    <property type="evidence" value="ECO:0007669"/>
    <property type="project" value="TreeGrafter"/>
</dbReference>
<feature type="compositionally biased region" description="Basic and acidic residues" evidence="8">
    <location>
        <begin position="1268"/>
        <end position="1290"/>
    </location>
</feature>
<evidence type="ECO:0000256" key="1">
    <source>
        <dbReference type="ARBA" id="ARBA00004245"/>
    </source>
</evidence>
<feature type="compositionally biased region" description="Basic and acidic residues" evidence="8">
    <location>
        <begin position="1229"/>
        <end position="1242"/>
    </location>
</feature>
<feature type="compositionally biased region" description="Basic and acidic residues" evidence="8">
    <location>
        <begin position="1156"/>
        <end position="1167"/>
    </location>
</feature>
<dbReference type="InterPro" id="IPR031372">
    <property type="entry name" value="CAMSAP_CC1"/>
</dbReference>
<keyword evidence="5" id="KW-0206">Cytoskeleton</keyword>
<feature type="compositionally biased region" description="Polar residues" evidence="8">
    <location>
        <begin position="417"/>
        <end position="446"/>
    </location>
</feature>
<feature type="compositionally biased region" description="Polar residues" evidence="8">
    <location>
        <begin position="1075"/>
        <end position="1122"/>
    </location>
</feature>
<dbReference type="GO" id="GO:0007026">
    <property type="term" value="P:negative regulation of microtubule depolymerization"/>
    <property type="evidence" value="ECO:0007669"/>
    <property type="project" value="TreeGrafter"/>
</dbReference>
<dbReference type="InterPro" id="IPR036872">
    <property type="entry name" value="CH_dom_sf"/>
</dbReference>
<dbReference type="Pfam" id="PF25532">
    <property type="entry name" value="CH_CAMSAP2_N"/>
    <property type="match status" value="1"/>
</dbReference>
<keyword evidence="12" id="KW-1185">Reference proteome</keyword>
<feature type="compositionally biased region" description="Basic and acidic residues" evidence="8">
    <location>
        <begin position="1192"/>
        <end position="1201"/>
    </location>
</feature>
<evidence type="ECO:0000313" key="11">
    <source>
        <dbReference type="Ensembl" id="ENSOKIP00005033588.1"/>
    </source>
</evidence>
<evidence type="ECO:0000259" key="9">
    <source>
        <dbReference type="PROSITE" id="PS50021"/>
    </source>
</evidence>
<dbReference type="SUPFAM" id="SSF47576">
    <property type="entry name" value="Calponin-homology domain, CH-domain"/>
    <property type="match status" value="1"/>
</dbReference>
<dbReference type="FunFam" id="3.10.20.360:FF:000001">
    <property type="entry name" value="Calmodulin-regulated spectrin-associated protein 3 isoform 2"/>
    <property type="match status" value="1"/>
</dbReference>
<evidence type="ECO:0000256" key="6">
    <source>
        <dbReference type="PROSITE-ProRule" id="PRU00841"/>
    </source>
</evidence>
<feature type="region of interest" description="Disordered" evidence="8">
    <location>
        <begin position="984"/>
        <end position="1018"/>
    </location>
</feature>
<dbReference type="InterPro" id="IPR032940">
    <property type="entry name" value="CAMSAP"/>
</dbReference>
<proteinExistence type="inferred from homology"/>
<evidence type="ECO:0000259" key="10">
    <source>
        <dbReference type="PROSITE" id="PS51508"/>
    </source>
</evidence>
<dbReference type="CDD" id="cd22265">
    <property type="entry name" value="UDM1_RNF168"/>
    <property type="match status" value="1"/>
</dbReference>
<dbReference type="Proteomes" id="UP000694557">
    <property type="component" value="Unassembled WGS sequence"/>
</dbReference>
<keyword evidence="2" id="KW-0963">Cytoplasm</keyword>
<dbReference type="InterPro" id="IPR001715">
    <property type="entry name" value="CH_dom"/>
</dbReference>
<feature type="region of interest" description="Disordered" evidence="8">
    <location>
        <begin position="649"/>
        <end position="672"/>
    </location>
</feature>
<dbReference type="InterPro" id="IPR058042">
    <property type="entry name" value="CAMSAP_N"/>
</dbReference>
<dbReference type="PANTHER" id="PTHR21595">
    <property type="entry name" value="PATRONIN"/>
    <property type="match status" value="1"/>
</dbReference>
<comment type="domain">
    <text evidence="6">The CKK domain binds microtubules.</text>
</comment>
<feature type="domain" description="Calponin-homology (CH)" evidence="9">
    <location>
        <begin position="219"/>
        <end position="334"/>
    </location>
</feature>
<dbReference type="InterPro" id="IPR038209">
    <property type="entry name" value="CKK_dom_sf"/>
</dbReference>
<dbReference type="Pfam" id="PF11971">
    <property type="entry name" value="CAMSAP_CH"/>
    <property type="match status" value="1"/>
</dbReference>
<organism evidence="11 12">
    <name type="scientific">Oncorhynchus kisutch</name>
    <name type="common">Coho salmon</name>
    <name type="synonym">Salmo kisutch</name>
    <dbReference type="NCBI Taxonomy" id="8019"/>
    <lineage>
        <taxon>Eukaryota</taxon>
        <taxon>Metazoa</taxon>
        <taxon>Chordata</taxon>
        <taxon>Craniata</taxon>
        <taxon>Vertebrata</taxon>
        <taxon>Euteleostomi</taxon>
        <taxon>Actinopterygii</taxon>
        <taxon>Neopterygii</taxon>
        <taxon>Teleostei</taxon>
        <taxon>Protacanthopterygii</taxon>
        <taxon>Salmoniformes</taxon>
        <taxon>Salmonidae</taxon>
        <taxon>Salmoninae</taxon>
        <taxon>Oncorhynchus</taxon>
    </lineage>
</organism>
<feature type="region of interest" description="Disordered" evidence="8">
    <location>
        <begin position="764"/>
        <end position="785"/>
    </location>
</feature>
<feature type="coiled-coil region" evidence="7">
    <location>
        <begin position="727"/>
        <end position="757"/>
    </location>
</feature>
<feature type="domain" description="CKK" evidence="10">
    <location>
        <begin position="1519"/>
        <end position="1653"/>
    </location>
</feature>
<evidence type="ECO:0000256" key="4">
    <source>
        <dbReference type="ARBA" id="ARBA00023054"/>
    </source>
</evidence>
<feature type="region of interest" description="Disordered" evidence="8">
    <location>
        <begin position="1068"/>
        <end position="1332"/>
    </location>
</feature>
<comment type="subcellular location">
    <subcellularLocation>
        <location evidence="1">Cytoplasm</location>
        <location evidence="1">Cytoskeleton</location>
    </subcellularLocation>
</comment>
<feature type="compositionally biased region" description="Basic and acidic residues" evidence="8">
    <location>
        <begin position="1301"/>
        <end position="1313"/>
    </location>
</feature>
<gene>
    <name evidence="11" type="primary">CAMSAP1</name>
    <name evidence="11" type="synonym">LOC109882972</name>
</gene>
<dbReference type="Pfam" id="PF08683">
    <property type="entry name" value="CAMSAP_CKK"/>
    <property type="match status" value="1"/>
</dbReference>
<dbReference type="GO" id="GO:0030507">
    <property type="term" value="F:spectrin binding"/>
    <property type="evidence" value="ECO:0007669"/>
    <property type="project" value="InterPro"/>
</dbReference>
<dbReference type="SMART" id="SM01051">
    <property type="entry name" value="CAMSAP_CKK"/>
    <property type="match status" value="1"/>
</dbReference>
<dbReference type="PROSITE" id="PS50021">
    <property type="entry name" value="CH"/>
    <property type="match status" value="1"/>
</dbReference>
<evidence type="ECO:0000256" key="8">
    <source>
        <dbReference type="SAM" id="MobiDB-lite"/>
    </source>
</evidence>
<dbReference type="GO" id="GO:0036449">
    <property type="term" value="C:microtubule minus-end"/>
    <property type="evidence" value="ECO:0007669"/>
    <property type="project" value="TreeGrafter"/>
</dbReference>
<feature type="region of interest" description="Disordered" evidence="8">
    <location>
        <begin position="415"/>
        <end position="453"/>
    </location>
</feature>
<reference evidence="11" key="2">
    <citation type="submission" date="2025-09" db="UniProtKB">
        <authorList>
            <consortium name="Ensembl"/>
        </authorList>
    </citation>
    <scope>IDENTIFICATION</scope>
</reference>
<feature type="region of interest" description="Disordered" evidence="8">
    <location>
        <begin position="1362"/>
        <end position="1387"/>
    </location>
</feature>
<evidence type="ECO:0000313" key="12">
    <source>
        <dbReference type="Proteomes" id="UP000694557"/>
    </source>
</evidence>